<dbReference type="InterPro" id="IPR011009">
    <property type="entry name" value="Kinase-like_dom_sf"/>
</dbReference>
<keyword evidence="5 10" id="KW-0808">Transferase</keyword>
<evidence type="ECO:0000256" key="5">
    <source>
        <dbReference type="ARBA" id="ARBA00022679"/>
    </source>
</evidence>
<feature type="compositionally biased region" description="Polar residues" evidence="11">
    <location>
        <begin position="451"/>
        <end position="465"/>
    </location>
</feature>
<evidence type="ECO:0000313" key="14">
    <source>
        <dbReference type="Proteomes" id="UP001162031"/>
    </source>
</evidence>
<evidence type="ECO:0000256" key="4">
    <source>
        <dbReference type="ARBA" id="ARBA00022553"/>
    </source>
</evidence>
<dbReference type="SMART" id="SM00220">
    <property type="entry name" value="S_TKc"/>
    <property type="match status" value="1"/>
</dbReference>
<dbReference type="InterPro" id="IPR050117">
    <property type="entry name" value="MAPK"/>
</dbReference>
<dbReference type="FunFam" id="3.30.200.20:FF:000028">
    <property type="entry name" value="Mitogen-activated protein kinase"/>
    <property type="match status" value="1"/>
</dbReference>
<feature type="compositionally biased region" description="Low complexity" evidence="11">
    <location>
        <begin position="1"/>
        <end position="21"/>
    </location>
</feature>
<comment type="caution">
    <text evidence="13">The sequence shown here is derived from an EMBL/GenBank/DDBJ whole genome shotgun (WGS) entry which is preliminary data.</text>
</comment>
<dbReference type="InterPro" id="IPR003527">
    <property type="entry name" value="MAP_kinase_CS"/>
</dbReference>
<dbReference type="EMBL" id="CANTFL010001216">
    <property type="protein sequence ID" value="CAI5734301.1"/>
    <property type="molecule type" value="Genomic_DNA"/>
</dbReference>
<evidence type="ECO:0000256" key="2">
    <source>
        <dbReference type="ARBA" id="ARBA00012411"/>
    </source>
</evidence>
<feature type="binding site" evidence="9">
    <location>
        <position position="737"/>
    </location>
    <ligand>
        <name>ATP</name>
        <dbReference type="ChEBI" id="CHEBI:30616"/>
    </ligand>
</feature>
<dbReference type="FunFam" id="1.10.510.10:FF:000439">
    <property type="entry name" value="Mitogen-activated protein kinase"/>
    <property type="match status" value="1"/>
</dbReference>
<feature type="region of interest" description="Disordered" evidence="11">
    <location>
        <begin position="1075"/>
        <end position="1113"/>
    </location>
</feature>
<feature type="compositionally biased region" description="Basic and acidic residues" evidence="11">
    <location>
        <begin position="1075"/>
        <end position="1096"/>
    </location>
</feature>
<dbReference type="EC" id="2.7.11.24" evidence="2 10"/>
<dbReference type="AlphaFoldDB" id="A0AAV0UGE8"/>
<evidence type="ECO:0000256" key="10">
    <source>
        <dbReference type="RuleBase" id="RU361165"/>
    </source>
</evidence>
<reference evidence="13" key="1">
    <citation type="submission" date="2022-12" db="EMBL/GenBank/DDBJ databases">
        <authorList>
            <person name="Webb A."/>
        </authorList>
    </citation>
    <scope>NUCLEOTIDE SEQUENCE</scope>
    <source>
        <strain evidence="13">Hp1</strain>
    </source>
</reference>
<comment type="similarity">
    <text evidence="10">Belongs to the protein kinase superfamily. Ser/Thr protein kinase family. MAP kinase subfamily.</text>
</comment>
<feature type="region of interest" description="Disordered" evidence="11">
    <location>
        <begin position="446"/>
        <end position="465"/>
    </location>
</feature>
<evidence type="ECO:0000256" key="6">
    <source>
        <dbReference type="ARBA" id="ARBA00022741"/>
    </source>
</evidence>
<feature type="domain" description="Protein kinase" evidence="12">
    <location>
        <begin position="708"/>
        <end position="1016"/>
    </location>
</feature>
<dbReference type="GO" id="GO:0004707">
    <property type="term" value="F:MAP kinase activity"/>
    <property type="evidence" value="ECO:0007669"/>
    <property type="project" value="UniProtKB-EC"/>
</dbReference>
<dbReference type="PANTHER" id="PTHR24055">
    <property type="entry name" value="MITOGEN-ACTIVATED PROTEIN KINASE"/>
    <property type="match status" value="1"/>
</dbReference>
<evidence type="ECO:0000256" key="8">
    <source>
        <dbReference type="ARBA" id="ARBA00022840"/>
    </source>
</evidence>
<evidence type="ECO:0000259" key="12">
    <source>
        <dbReference type="PROSITE" id="PS50011"/>
    </source>
</evidence>
<evidence type="ECO:0000313" key="13">
    <source>
        <dbReference type="EMBL" id="CAI5734301.1"/>
    </source>
</evidence>
<dbReference type="Gene3D" id="3.10.450.50">
    <property type="match status" value="1"/>
</dbReference>
<dbReference type="Pfam" id="PF00069">
    <property type="entry name" value="Pkinase"/>
    <property type="match status" value="1"/>
</dbReference>
<comment type="activity regulation">
    <text evidence="10">Activated by threonine and tyrosine phosphorylation.</text>
</comment>
<keyword evidence="4" id="KW-0597">Phosphoprotein</keyword>
<dbReference type="Proteomes" id="UP001162031">
    <property type="component" value="Unassembled WGS sequence"/>
</dbReference>
<name>A0AAV0UGE8_HYABA</name>
<dbReference type="PROSITE" id="PS00108">
    <property type="entry name" value="PROTEIN_KINASE_ST"/>
    <property type="match status" value="1"/>
</dbReference>
<dbReference type="InterPro" id="IPR000719">
    <property type="entry name" value="Prot_kinase_dom"/>
</dbReference>
<comment type="catalytic activity">
    <reaction evidence="10">
        <text>L-threonyl-[protein] + ATP = O-phospho-L-threonyl-[protein] + ADP + H(+)</text>
        <dbReference type="Rhea" id="RHEA:46608"/>
        <dbReference type="Rhea" id="RHEA-COMP:11060"/>
        <dbReference type="Rhea" id="RHEA-COMP:11605"/>
        <dbReference type="ChEBI" id="CHEBI:15378"/>
        <dbReference type="ChEBI" id="CHEBI:30013"/>
        <dbReference type="ChEBI" id="CHEBI:30616"/>
        <dbReference type="ChEBI" id="CHEBI:61977"/>
        <dbReference type="ChEBI" id="CHEBI:456216"/>
        <dbReference type="EC" id="2.7.11.24"/>
    </reaction>
</comment>
<evidence type="ECO:0000256" key="3">
    <source>
        <dbReference type="ARBA" id="ARBA00022527"/>
    </source>
</evidence>
<dbReference type="InterPro" id="IPR008271">
    <property type="entry name" value="Ser/Thr_kinase_AS"/>
</dbReference>
<keyword evidence="6 9" id="KW-0547">Nucleotide-binding</keyword>
<dbReference type="SUPFAM" id="SSF49562">
    <property type="entry name" value="C2 domain (Calcium/lipid-binding domain, CaLB)"/>
    <property type="match status" value="1"/>
</dbReference>
<dbReference type="SUPFAM" id="SSF56112">
    <property type="entry name" value="Protein kinase-like (PK-like)"/>
    <property type="match status" value="1"/>
</dbReference>
<keyword evidence="7 10" id="KW-0418">Kinase</keyword>
<evidence type="ECO:0000256" key="11">
    <source>
        <dbReference type="SAM" id="MobiDB-lite"/>
    </source>
</evidence>
<dbReference type="Gene3D" id="1.10.510.10">
    <property type="entry name" value="Transferase(Phosphotransferase) domain 1"/>
    <property type="match status" value="1"/>
</dbReference>
<dbReference type="GO" id="GO:0005524">
    <property type="term" value="F:ATP binding"/>
    <property type="evidence" value="ECO:0007669"/>
    <property type="project" value="UniProtKB-UniRule"/>
</dbReference>
<dbReference type="InterPro" id="IPR037401">
    <property type="entry name" value="SnoaL-like"/>
</dbReference>
<evidence type="ECO:0000256" key="1">
    <source>
        <dbReference type="ARBA" id="ARBA00001946"/>
    </source>
</evidence>
<dbReference type="CDD" id="cd00030">
    <property type="entry name" value="C2"/>
    <property type="match status" value="1"/>
</dbReference>
<dbReference type="PROSITE" id="PS01351">
    <property type="entry name" value="MAPK"/>
    <property type="match status" value="1"/>
</dbReference>
<dbReference type="SUPFAM" id="SSF54427">
    <property type="entry name" value="NTF2-like"/>
    <property type="match status" value="1"/>
</dbReference>
<keyword evidence="8 9" id="KW-0067">ATP-binding</keyword>
<dbReference type="CDD" id="cd07834">
    <property type="entry name" value="STKc_MAPK"/>
    <property type="match status" value="1"/>
</dbReference>
<keyword evidence="10" id="KW-0460">Magnesium</keyword>
<dbReference type="PROSITE" id="PS00107">
    <property type="entry name" value="PROTEIN_KINASE_ATP"/>
    <property type="match status" value="1"/>
</dbReference>
<gene>
    <name evidence="13" type="ORF">HBR001_LOCUS6113</name>
</gene>
<proteinExistence type="inferred from homology"/>
<dbReference type="InterPro" id="IPR032710">
    <property type="entry name" value="NTF2-like_dom_sf"/>
</dbReference>
<feature type="region of interest" description="Disordered" evidence="11">
    <location>
        <begin position="1"/>
        <end position="46"/>
    </location>
</feature>
<dbReference type="PROSITE" id="PS50011">
    <property type="entry name" value="PROTEIN_KINASE_DOM"/>
    <property type="match status" value="1"/>
</dbReference>
<evidence type="ECO:0000256" key="9">
    <source>
        <dbReference type="PROSITE-ProRule" id="PRU10141"/>
    </source>
</evidence>
<sequence>MEPSAASPTAPSDAPSPATEDGSGRTPQDLHAAPIASPQERHERPPRALATSLLDAVGAKRWMQLIPIKYDGPARKRREWLPHWDDVYLSLDGVTLRVFESRRRFLDLQQQQLPSHSSTSTTRLDGVTHGYIVTAVDMETTNRPHAFAVQTTTREKKETTTTKKKKDKALHLAVGSELEKVLWVHLLGAAVEQVQKVLPKTRRRLKAAGYDVGSLLKKPLVAAPLSAYGRARTQTLTLLGTPVSVDLAIFYDAWGCIQARKGNFALLVPCLHPNVTVTSNYPPVVPIAGEYHGLSGMLAFFSKLHASMDLSHYGVEHIARRGDLAVVSGRETIRNTESGRRFRHLWKHELRFEADGRISYINILGDKTAAAVAFANGGGTKVASVTDAAAAPTLAALSREREQQVSSCPPGELRVVCISGARFRKRKSASRQSSGYKVVLGLNEFPHHTRNSPGPNCTGSTSSRDVTITNTDGLSRIGSWKSYSTRVAQSSGGRGPIWAETVHLEFSGALPGSTATLCVDVWSIGVIGDELIGCVKINLAKYLDLSNGTEEQIASAAVPNRFDIYRAECYEKGGRKGEDESCGCLELSISFVPYAKIDGLTNEPDAVRSSDGAKESGSPIGEVTSIQNRQTTRHRKSLDRLQELHEEACCNRQVLERDSLAGSDVSSEHGLAEALDHAGDQVTRKSTSEEEMYSFTVASTKFRVYRRYQLIRAIGHGAYGIVIAASDRVTGKSVAIKNVPRTFDDLVDAKRIVREIRLMRHLRHPHVVSLLDVMRPASLPRFEDTYIVTDLMETDLHRVINSSETLSSDHIAFITYQLLCGLRYVHSAHVVHRDVKPSNVLINRDCLVKLCDFGLARGMDRCPVAHTSEDESSTPSSQDAEPGLDVALTEYVVTRWYRAPEVLLASRYSTAVDLWAVGCILAEMFTRKALFPGHDHVHQLQLILQLVGSPRSDEMGFISNIKAKRWMARQPQQEGKPLCSVCPNAPAEALDLMKKLLRFNPCKRISVDDALAHPFLAPCRVDGAELGSESLAESAFDSSFERENGGNMDKSTLRRLIFEDVCHFHPEAIAELKQFTKEQEQSRLLEEEKRREEGDSQSKVTAGKPGQSWAASV</sequence>
<dbReference type="Pfam" id="PF12680">
    <property type="entry name" value="SnoaL_2"/>
    <property type="match status" value="1"/>
</dbReference>
<keyword evidence="14" id="KW-1185">Reference proteome</keyword>
<organism evidence="13 14">
    <name type="scientific">Hyaloperonospora brassicae</name>
    <name type="common">Brassica downy mildew</name>
    <name type="synonym">Peronospora brassicae</name>
    <dbReference type="NCBI Taxonomy" id="162125"/>
    <lineage>
        <taxon>Eukaryota</taxon>
        <taxon>Sar</taxon>
        <taxon>Stramenopiles</taxon>
        <taxon>Oomycota</taxon>
        <taxon>Peronosporomycetes</taxon>
        <taxon>Peronosporales</taxon>
        <taxon>Peronosporaceae</taxon>
        <taxon>Hyaloperonospora</taxon>
    </lineage>
</organism>
<dbReference type="Gene3D" id="3.30.200.20">
    <property type="entry name" value="Phosphorylase Kinase, domain 1"/>
    <property type="match status" value="1"/>
</dbReference>
<accession>A0AAV0UGE8</accession>
<dbReference type="InterPro" id="IPR035892">
    <property type="entry name" value="C2_domain_sf"/>
</dbReference>
<dbReference type="InterPro" id="IPR017441">
    <property type="entry name" value="Protein_kinase_ATP_BS"/>
</dbReference>
<protein>
    <recommendedName>
        <fullName evidence="2 10">Mitogen-activated protein kinase</fullName>
        <ecNumber evidence="2 10">2.7.11.24</ecNumber>
    </recommendedName>
</protein>
<comment type="cofactor">
    <cofactor evidence="1 10">
        <name>Mg(2+)</name>
        <dbReference type="ChEBI" id="CHEBI:18420"/>
    </cofactor>
</comment>
<keyword evidence="3 10" id="KW-0723">Serine/threonine-protein kinase</keyword>
<evidence type="ECO:0000256" key="7">
    <source>
        <dbReference type="ARBA" id="ARBA00022777"/>
    </source>
</evidence>